<evidence type="ECO:0000256" key="1">
    <source>
        <dbReference type="ARBA" id="ARBA00001947"/>
    </source>
</evidence>
<keyword evidence="3" id="KW-0645">Protease</keyword>
<dbReference type="Pfam" id="PF01431">
    <property type="entry name" value="Peptidase_M13"/>
    <property type="match status" value="3"/>
</dbReference>
<dbReference type="PANTHER" id="PTHR11733">
    <property type="entry name" value="ZINC METALLOPROTEASE FAMILY M13 NEPRILYSIN-RELATED"/>
    <property type="match status" value="1"/>
</dbReference>
<dbReference type="AlphaFoldDB" id="A0A0C2GZT7"/>
<sequence>LKPTHVAGNELNIESPKPIDPGNDKYSGYRTASALFKASLNTTVDPCNDFYKYTCGNFAGDMSFDVSDTNNAVAMANQMGNTTYVDASPDPVKQVAWYYQKCSTARMNWNSVNSNGKFVMDAINRIAAGDPDFLNRTQFPFYMFYQDQKPGSFPDRVGMGYLLGYPAGFEGVPSLVTPFVDTNWKDPHGPDGYAYYIDQPTTLLPYTYHVKAWGIYEQALTNSVVATMNLLAKTQNKTLDQKTLLQDAKDIVAFDHLLALTYSTDDTTRRQSERSYNPMTMGQLSQMYPKISWHTFVPEACAFFPSFLDIRTNLAMFQATGTAQDVLKKILNDPTYKYIVMEPIKLQMLNNMLGNTSIVSTRTLVNYIYYTVVGANSDFLPWPKALNVKFNKDDYFTMVRNVQLFNAYKSWDALIAGPTNRIDFNGPPGTTNAWYQPELNSITFPAAILHKPFYDATWPTAVNFGAMGVIAGKPWNNIIMVFLPLEQVTSGHELTHGFDDQGVQWDGTGVLSGWMDNSSAAGFNKMANCVVKEYNNFCPLDKSQYGSASCIDGAQTQGENIADNGGIHAAYRAYRNFINLYGPDPQLPDDLLQEFTADQLFFLSFAQVWCQLPYDDGTEMRQLLVDPHSPSQYRVWGTIQNFAAFKDAFHCPSSAYAPDKHCDVWVSDIDSSYGQPVVKSELNIETNKQITTGDMDKYNAYKMAVNYYQQSVNTTVDPCTDFFQYACGKYDKLVSFHYADANNYVIMAYQLNSPDYQATIQSSEALKKEKSFSDACIAATLNSSTSQGILVSKDYLLPRVNTLAKYLGSNFTYSFGGDVAALPDATQLANALAYLSFTQGLAVDPNLRDKVKGLVEFEQMIANTYSTDDGTRRSYERSWNLMTIATLQQNYGFIDWATYMRQLDQYKKMNQDYAKFDKTLLVNYLFMRLLLQNAQYLPTYASSFEGMPEESFALGRKRRNFRFSASATLADTQASCARMANDLMQFANGRVFIDYLYPDDDSKKNIRDTAGGLIANVIHSFQGMVDQLDWMQVDTKRKAYDKTAGIIQNIAFPDWIMNNTQLDAYYKDLIFDANSNYYDMWTKLTTFNIMLQYQQLTFDKTDRKDFLGQPGTVNAWYQPELNSITFPAGILQPPYFHPQWPASINYGGMGVVAGHELTHGFDDEGVQWGPDGALTKPACDNCTGWMDDSSSAKFKSMAQCVIEVIQEKTRVKSAWLFSKLAFLAQILSKGILKHSRNLIHVV</sequence>
<dbReference type="Gene3D" id="3.40.390.10">
    <property type="entry name" value="Collagenase (Catalytic Domain)"/>
    <property type="match status" value="4"/>
</dbReference>
<dbReference type="GO" id="GO:0004222">
    <property type="term" value="F:metalloendopeptidase activity"/>
    <property type="evidence" value="ECO:0007669"/>
    <property type="project" value="InterPro"/>
</dbReference>
<keyword evidence="5" id="KW-0378">Hydrolase</keyword>
<dbReference type="InterPro" id="IPR008753">
    <property type="entry name" value="Peptidase_M13_N"/>
</dbReference>
<keyword evidence="6" id="KW-0862">Zinc</keyword>
<organism evidence="11 12">
    <name type="scientific">Ancylostoma duodenale</name>
    <dbReference type="NCBI Taxonomy" id="51022"/>
    <lineage>
        <taxon>Eukaryota</taxon>
        <taxon>Metazoa</taxon>
        <taxon>Ecdysozoa</taxon>
        <taxon>Nematoda</taxon>
        <taxon>Chromadorea</taxon>
        <taxon>Rhabditida</taxon>
        <taxon>Rhabditina</taxon>
        <taxon>Rhabditomorpha</taxon>
        <taxon>Strongyloidea</taxon>
        <taxon>Ancylostomatidae</taxon>
        <taxon>Ancylostomatinae</taxon>
        <taxon>Ancylostoma</taxon>
    </lineage>
</organism>
<comment type="cofactor">
    <cofactor evidence="1">
        <name>Zn(2+)</name>
        <dbReference type="ChEBI" id="CHEBI:29105"/>
    </cofactor>
</comment>
<dbReference type="Gene3D" id="1.10.1380.10">
    <property type="entry name" value="Neutral endopeptidase , domain2"/>
    <property type="match status" value="2"/>
</dbReference>
<dbReference type="InterPro" id="IPR018497">
    <property type="entry name" value="Peptidase_M13_C"/>
</dbReference>
<evidence type="ECO:0000313" key="12">
    <source>
        <dbReference type="Proteomes" id="UP000054047"/>
    </source>
</evidence>
<dbReference type="EMBL" id="KN726877">
    <property type="protein sequence ID" value="KIH66995.1"/>
    <property type="molecule type" value="Genomic_DNA"/>
</dbReference>
<dbReference type="InterPro" id="IPR000718">
    <property type="entry name" value="Peptidase_M13"/>
</dbReference>
<feature type="domain" description="Peptidase M13 C-terminal" evidence="9">
    <location>
        <begin position="1114"/>
        <end position="1207"/>
    </location>
</feature>
<dbReference type="GO" id="GO:0005886">
    <property type="term" value="C:plasma membrane"/>
    <property type="evidence" value="ECO:0007669"/>
    <property type="project" value="TreeGrafter"/>
</dbReference>
<dbReference type="OrthoDB" id="6475849at2759"/>
<evidence type="ECO:0000256" key="2">
    <source>
        <dbReference type="ARBA" id="ARBA00007357"/>
    </source>
</evidence>
<dbReference type="GO" id="GO:0046872">
    <property type="term" value="F:metal ion binding"/>
    <property type="evidence" value="ECO:0007669"/>
    <property type="project" value="UniProtKB-KW"/>
</dbReference>
<dbReference type="CDD" id="cd08662">
    <property type="entry name" value="M13"/>
    <property type="match status" value="2"/>
</dbReference>
<keyword evidence="12" id="KW-1185">Reference proteome</keyword>
<evidence type="ECO:0000256" key="8">
    <source>
        <dbReference type="SAM" id="MobiDB-lite"/>
    </source>
</evidence>
<dbReference type="PRINTS" id="PR00786">
    <property type="entry name" value="NEPRILYSIN"/>
</dbReference>
<dbReference type="GO" id="GO:0016485">
    <property type="term" value="P:protein processing"/>
    <property type="evidence" value="ECO:0007669"/>
    <property type="project" value="TreeGrafter"/>
</dbReference>
<dbReference type="PROSITE" id="PS51885">
    <property type="entry name" value="NEPRILYSIN"/>
    <property type="match status" value="2"/>
</dbReference>
<evidence type="ECO:0000256" key="4">
    <source>
        <dbReference type="ARBA" id="ARBA00022723"/>
    </source>
</evidence>
<keyword evidence="7" id="KW-0482">Metalloprotease</keyword>
<name>A0A0C2GZT7_9BILA</name>
<accession>A0A0C2GZT7</accession>
<feature type="domain" description="Peptidase M13 N-terminal" evidence="10">
    <location>
        <begin position="838"/>
        <end position="1053"/>
    </location>
</feature>
<evidence type="ECO:0000256" key="6">
    <source>
        <dbReference type="ARBA" id="ARBA00022833"/>
    </source>
</evidence>
<dbReference type="InterPro" id="IPR042089">
    <property type="entry name" value="Peptidase_M13_dom_2"/>
</dbReference>
<feature type="domain" description="Peptidase M13 N-terminal" evidence="10">
    <location>
        <begin position="46"/>
        <end position="383"/>
    </location>
</feature>
<dbReference type="SUPFAM" id="SSF55486">
    <property type="entry name" value="Metalloproteases ('zincins'), catalytic domain"/>
    <property type="match status" value="2"/>
</dbReference>
<feature type="region of interest" description="Disordered" evidence="8">
    <location>
        <begin position="1"/>
        <end position="22"/>
    </location>
</feature>
<feature type="domain" description="Peptidase M13 C-terminal" evidence="9">
    <location>
        <begin position="489"/>
        <end position="664"/>
    </location>
</feature>
<protein>
    <submittedName>
        <fullName evidence="11">Peptidase family M13</fullName>
    </submittedName>
</protein>
<proteinExistence type="inferred from homology"/>
<evidence type="ECO:0000313" key="11">
    <source>
        <dbReference type="EMBL" id="KIH66995.1"/>
    </source>
</evidence>
<dbReference type="Pfam" id="PF05649">
    <property type="entry name" value="Peptidase_M13_N"/>
    <property type="match status" value="2"/>
</dbReference>
<evidence type="ECO:0000259" key="9">
    <source>
        <dbReference type="Pfam" id="PF01431"/>
    </source>
</evidence>
<dbReference type="InterPro" id="IPR024079">
    <property type="entry name" value="MetalloPept_cat_dom_sf"/>
</dbReference>
<dbReference type="Proteomes" id="UP000054047">
    <property type="component" value="Unassembled WGS sequence"/>
</dbReference>
<evidence type="ECO:0000259" key="10">
    <source>
        <dbReference type="Pfam" id="PF05649"/>
    </source>
</evidence>
<feature type="domain" description="Peptidase M13 C-terminal" evidence="9">
    <location>
        <begin position="432"/>
        <end position="472"/>
    </location>
</feature>
<keyword evidence="4" id="KW-0479">Metal-binding</keyword>
<dbReference type="PANTHER" id="PTHR11733:SF240">
    <property type="entry name" value="GH14155P-RELATED"/>
    <property type="match status" value="1"/>
</dbReference>
<feature type="non-terminal residue" evidence="11">
    <location>
        <position position="1"/>
    </location>
</feature>
<evidence type="ECO:0000256" key="5">
    <source>
        <dbReference type="ARBA" id="ARBA00022801"/>
    </source>
</evidence>
<evidence type="ECO:0000256" key="3">
    <source>
        <dbReference type="ARBA" id="ARBA00022670"/>
    </source>
</evidence>
<evidence type="ECO:0000256" key="7">
    <source>
        <dbReference type="ARBA" id="ARBA00023049"/>
    </source>
</evidence>
<gene>
    <name evidence="11" type="ORF">ANCDUO_02679</name>
</gene>
<dbReference type="MEROPS" id="M13.A19"/>
<reference evidence="11 12" key="1">
    <citation type="submission" date="2013-12" db="EMBL/GenBank/DDBJ databases">
        <title>Draft genome of the parsitic nematode Ancylostoma duodenale.</title>
        <authorList>
            <person name="Mitreva M."/>
        </authorList>
    </citation>
    <scope>NUCLEOTIDE SEQUENCE [LARGE SCALE GENOMIC DNA]</scope>
    <source>
        <strain evidence="11 12">Zhejiang</strain>
    </source>
</reference>
<comment type="similarity">
    <text evidence="2">Belongs to the peptidase M13 family.</text>
</comment>